<proteinExistence type="predicted"/>
<protein>
    <submittedName>
        <fullName evidence="5">LacI family DNA-binding transcriptional regulator</fullName>
    </submittedName>
</protein>
<keyword evidence="6" id="KW-1185">Reference proteome</keyword>
<reference evidence="6" key="1">
    <citation type="journal article" date="2019" name="Int. J. Syst. Evol. Microbiol.">
        <title>The Global Catalogue of Microorganisms (GCM) 10K type strain sequencing project: providing services to taxonomists for standard genome sequencing and annotation.</title>
        <authorList>
            <consortium name="The Broad Institute Genomics Platform"/>
            <consortium name="The Broad Institute Genome Sequencing Center for Infectious Disease"/>
            <person name="Wu L."/>
            <person name="Ma J."/>
        </authorList>
    </citation>
    <scope>NUCLEOTIDE SEQUENCE [LARGE SCALE GENOMIC DNA]</scope>
    <source>
        <strain evidence="6">JCM 16548</strain>
    </source>
</reference>
<dbReference type="PROSITE" id="PS50932">
    <property type="entry name" value="HTH_LACI_2"/>
    <property type="match status" value="1"/>
</dbReference>
<dbReference type="PANTHER" id="PTHR30146:SF153">
    <property type="entry name" value="LACTOSE OPERON REPRESSOR"/>
    <property type="match status" value="1"/>
</dbReference>
<dbReference type="CDD" id="cd06267">
    <property type="entry name" value="PBP1_LacI_sugar_binding-like"/>
    <property type="match status" value="1"/>
</dbReference>
<name>A0ABP7CX12_9ACTN</name>
<sequence>MTVLTEESFGSRQRVTMDDVARRAGVSRALVSIVMRSAPGASEDKRRRVLAAADELGYRPDVRAQSLAGQRSRVIGVMFGVTVGAFHFELLDGLFAAAERHGHNLVISPLTRVRDERTAARSLQGFRFDALIMLSPPTAHPLLAGRIPLAVVGWHVDHPGVDVVRVDDDRGIRAAVDHLVALGHRDIAHIDGGDTMISLARRSAYLAAMEAHGLARCARVERGGQAQVDGLAGARRLCSIGPRPTALIAYNDDIAVAAIGVFAQHGLTVPAEMSVVGFDDSSVAALAAVPLTTVAQRPDELGRLAVERMIARVEQRRIVEREIVLPAELRVRSSTAAPREPGHNPLPS</sequence>
<dbReference type="CDD" id="cd01392">
    <property type="entry name" value="HTH_LacI"/>
    <property type="match status" value="1"/>
</dbReference>
<evidence type="ECO:0000256" key="2">
    <source>
        <dbReference type="ARBA" id="ARBA00023125"/>
    </source>
</evidence>
<dbReference type="Pfam" id="PF13377">
    <property type="entry name" value="Peripla_BP_3"/>
    <property type="match status" value="1"/>
</dbReference>
<evidence type="ECO:0000256" key="1">
    <source>
        <dbReference type="ARBA" id="ARBA00023015"/>
    </source>
</evidence>
<gene>
    <name evidence="5" type="ORF">GCM10022204_12140</name>
</gene>
<dbReference type="Proteomes" id="UP001500051">
    <property type="component" value="Unassembled WGS sequence"/>
</dbReference>
<dbReference type="InterPro" id="IPR000843">
    <property type="entry name" value="HTH_LacI"/>
</dbReference>
<dbReference type="Gene3D" id="3.40.50.2300">
    <property type="match status" value="2"/>
</dbReference>
<dbReference type="EMBL" id="BAAAYX010000003">
    <property type="protein sequence ID" value="GAA3697618.1"/>
    <property type="molecule type" value="Genomic_DNA"/>
</dbReference>
<dbReference type="GO" id="GO:0003677">
    <property type="term" value="F:DNA binding"/>
    <property type="evidence" value="ECO:0007669"/>
    <property type="project" value="UniProtKB-KW"/>
</dbReference>
<keyword evidence="1" id="KW-0805">Transcription regulation</keyword>
<dbReference type="InterPro" id="IPR046335">
    <property type="entry name" value="LacI/GalR-like_sensor"/>
</dbReference>
<feature type="domain" description="HTH lacI-type" evidence="4">
    <location>
        <begin position="15"/>
        <end position="69"/>
    </location>
</feature>
<accession>A0ABP7CX12</accession>
<dbReference type="SUPFAM" id="SSF47413">
    <property type="entry name" value="lambda repressor-like DNA-binding domains"/>
    <property type="match status" value="1"/>
</dbReference>
<evidence type="ECO:0000256" key="3">
    <source>
        <dbReference type="ARBA" id="ARBA00023163"/>
    </source>
</evidence>
<evidence type="ECO:0000313" key="5">
    <source>
        <dbReference type="EMBL" id="GAA3697618.1"/>
    </source>
</evidence>
<dbReference type="Pfam" id="PF00356">
    <property type="entry name" value="LacI"/>
    <property type="match status" value="1"/>
</dbReference>
<evidence type="ECO:0000259" key="4">
    <source>
        <dbReference type="PROSITE" id="PS50932"/>
    </source>
</evidence>
<comment type="caution">
    <text evidence="5">The sequence shown here is derived from an EMBL/GenBank/DDBJ whole genome shotgun (WGS) entry which is preliminary data.</text>
</comment>
<dbReference type="SMART" id="SM00354">
    <property type="entry name" value="HTH_LACI"/>
    <property type="match status" value="1"/>
</dbReference>
<keyword evidence="3" id="KW-0804">Transcription</keyword>
<evidence type="ECO:0000313" key="6">
    <source>
        <dbReference type="Proteomes" id="UP001500051"/>
    </source>
</evidence>
<dbReference type="InterPro" id="IPR010982">
    <property type="entry name" value="Lambda_DNA-bd_dom_sf"/>
</dbReference>
<dbReference type="SUPFAM" id="SSF53822">
    <property type="entry name" value="Periplasmic binding protein-like I"/>
    <property type="match status" value="1"/>
</dbReference>
<dbReference type="PANTHER" id="PTHR30146">
    <property type="entry name" value="LACI-RELATED TRANSCRIPTIONAL REPRESSOR"/>
    <property type="match status" value="1"/>
</dbReference>
<dbReference type="InterPro" id="IPR028082">
    <property type="entry name" value="Peripla_BP_I"/>
</dbReference>
<dbReference type="Gene3D" id="1.10.260.40">
    <property type="entry name" value="lambda repressor-like DNA-binding domains"/>
    <property type="match status" value="1"/>
</dbReference>
<dbReference type="RefSeq" id="WP_344811409.1">
    <property type="nucleotide sequence ID" value="NZ_BAAAYX010000003.1"/>
</dbReference>
<keyword evidence="2 5" id="KW-0238">DNA-binding</keyword>
<organism evidence="5 6">
    <name type="scientific">Microlunatus aurantiacus</name>
    <dbReference type="NCBI Taxonomy" id="446786"/>
    <lineage>
        <taxon>Bacteria</taxon>
        <taxon>Bacillati</taxon>
        <taxon>Actinomycetota</taxon>
        <taxon>Actinomycetes</taxon>
        <taxon>Propionibacteriales</taxon>
        <taxon>Propionibacteriaceae</taxon>
        <taxon>Microlunatus</taxon>
    </lineage>
</organism>